<protein>
    <submittedName>
        <fullName evidence="2">Uncharacterized protein</fullName>
    </submittedName>
</protein>
<dbReference type="EMBL" id="JALLPJ020000917">
    <property type="protein sequence ID" value="KAL3779817.1"/>
    <property type="molecule type" value="Genomic_DNA"/>
</dbReference>
<gene>
    <name evidence="2" type="ORF">ACHAWO_011930</name>
</gene>
<dbReference type="Proteomes" id="UP001530400">
    <property type="component" value="Unassembled WGS sequence"/>
</dbReference>
<keyword evidence="3" id="KW-1185">Reference proteome</keyword>
<accession>A0ABD3NVS9</accession>
<proteinExistence type="predicted"/>
<dbReference type="AlphaFoldDB" id="A0ABD3NVS9"/>
<evidence type="ECO:0000256" key="1">
    <source>
        <dbReference type="SAM" id="SignalP"/>
    </source>
</evidence>
<feature type="chain" id="PRO_5044791866" evidence="1">
    <location>
        <begin position="21"/>
        <end position="162"/>
    </location>
</feature>
<feature type="signal peptide" evidence="1">
    <location>
        <begin position="1"/>
        <end position="20"/>
    </location>
</feature>
<name>A0ABD3NVS9_9STRA</name>
<reference evidence="2 3" key="1">
    <citation type="submission" date="2024-10" db="EMBL/GenBank/DDBJ databases">
        <title>Updated reference genomes for cyclostephanoid diatoms.</title>
        <authorList>
            <person name="Roberts W.R."/>
            <person name="Alverson A.J."/>
        </authorList>
    </citation>
    <scope>NUCLEOTIDE SEQUENCE [LARGE SCALE GENOMIC DNA]</scope>
    <source>
        <strain evidence="2 3">AJA010-31</strain>
    </source>
</reference>
<evidence type="ECO:0000313" key="2">
    <source>
        <dbReference type="EMBL" id="KAL3779817.1"/>
    </source>
</evidence>
<keyword evidence="1" id="KW-0732">Signal</keyword>
<evidence type="ECO:0000313" key="3">
    <source>
        <dbReference type="Proteomes" id="UP001530400"/>
    </source>
</evidence>
<comment type="caution">
    <text evidence="2">The sequence shown here is derived from an EMBL/GenBank/DDBJ whole genome shotgun (WGS) entry which is preliminary data.</text>
</comment>
<organism evidence="2 3">
    <name type="scientific">Cyclotella atomus</name>
    <dbReference type="NCBI Taxonomy" id="382360"/>
    <lineage>
        <taxon>Eukaryota</taxon>
        <taxon>Sar</taxon>
        <taxon>Stramenopiles</taxon>
        <taxon>Ochrophyta</taxon>
        <taxon>Bacillariophyta</taxon>
        <taxon>Coscinodiscophyceae</taxon>
        <taxon>Thalassiosirophycidae</taxon>
        <taxon>Stephanodiscales</taxon>
        <taxon>Stephanodiscaceae</taxon>
        <taxon>Cyclotella</taxon>
    </lineage>
</organism>
<sequence>MSRQSHLQLLLSILLTTANGFAPPTRLHHATVPPPSLSQPTQTSYARTKADYDDIEFFDLDDDDQDLDYEEDDYEPTTYNGIIPNPLLDAMDPDGVYERLGPELFSDWTFWRDAALFCVFLALFTKDTHHYGHFDSVIEGLENLPVDFVRENIDSFKGLVGN</sequence>